<feature type="compositionally biased region" description="Basic and acidic residues" evidence="1">
    <location>
        <begin position="28"/>
        <end position="38"/>
    </location>
</feature>
<accession>A0A9P4LTV1</accession>
<evidence type="ECO:0000259" key="2">
    <source>
        <dbReference type="PROSITE" id="PS00036"/>
    </source>
</evidence>
<name>A0A9P4LTV1_9PEZI</name>
<keyword evidence="4" id="KW-1185">Reference proteome</keyword>
<evidence type="ECO:0000313" key="4">
    <source>
        <dbReference type="Proteomes" id="UP000799776"/>
    </source>
</evidence>
<dbReference type="EMBL" id="ML978744">
    <property type="protein sequence ID" value="KAF2084212.1"/>
    <property type="molecule type" value="Genomic_DNA"/>
</dbReference>
<feature type="region of interest" description="Disordered" evidence="1">
    <location>
        <begin position="1"/>
        <end position="134"/>
    </location>
</feature>
<dbReference type="PANTHER" id="PTHR39607:SF2">
    <property type="entry name" value="BZIP DOMAIN-CONTAINING PROTEIN"/>
    <property type="match status" value="1"/>
</dbReference>
<proteinExistence type="predicted"/>
<protein>
    <recommendedName>
        <fullName evidence="2">BZIP domain-containing protein</fullName>
    </recommendedName>
</protein>
<dbReference type="PROSITE" id="PS00036">
    <property type="entry name" value="BZIP_BASIC"/>
    <property type="match status" value="1"/>
</dbReference>
<dbReference type="AlphaFoldDB" id="A0A9P4LTV1"/>
<dbReference type="GO" id="GO:0003700">
    <property type="term" value="F:DNA-binding transcription factor activity"/>
    <property type="evidence" value="ECO:0007669"/>
    <property type="project" value="InterPro"/>
</dbReference>
<organism evidence="3 4">
    <name type="scientific">Saccharata proteae CBS 121410</name>
    <dbReference type="NCBI Taxonomy" id="1314787"/>
    <lineage>
        <taxon>Eukaryota</taxon>
        <taxon>Fungi</taxon>
        <taxon>Dikarya</taxon>
        <taxon>Ascomycota</taxon>
        <taxon>Pezizomycotina</taxon>
        <taxon>Dothideomycetes</taxon>
        <taxon>Dothideomycetes incertae sedis</taxon>
        <taxon>Botryosphaeriales</taxon>
        <taxon>Saccharataceae</taxon>
        <taxon>Saccharata</taxon>
    </lineage>
</organism>
<feature type="domain" description="BZIP" evidence="2">
    <location>
        <begin position="36"/>
        <end position="51"/>
    </location>
</feature>
<evidence type="ECO:0000256" key="1">
    <source>
        <dbReference type="SAM" id="MobiDB-lite"/>
    </source>
</evidence>
<evidence type="ECO:0000313" key="3">
    <source>
        <dbReference type="EMBL" id="KAF2084212.1"/>
    </source>
</evidence>
<sequence>MSQNQGTTTDSGSSTEKMDLQSLGDDWASVRDPAERRKIQNKLAQRKYRQKAKEDREERERESVNREHAETAYKPPDPSDLNEYPGQKLSGLPWGGPSMSHIVQAGKMRETASQQSSRETSIHATGSRTGGSSR</sequence>
<dbReference type="PANTHER" id="PTHR39607">
    <property type="entry name" value="XANTHOCILLIN BIOSYNTHESIS CLUSTER TRANSCRIPTION FACTOR XANC-RELATED"/>
    <property type="match status" value="1"/>
</dbReference>
<dbReference type="InterPro" id="IPR004827">
    <property type="entry name" value="bZIP"/>
</dbReference>
<gene>
    <name evidence="3" type="ORF">K490DRAFT_68996</name>
</gene>
<dbReference type="InterPro" id="IPR052635">
    <property type="entry name" value="Sec_Metab_Biosynth_Reg"/>
</dbReference>
<feature type="compositionally biased region" description="Polar residues" evidence="1">
    <location>
        <begin position="111"/>
        <end position="134"/>
    </location>
</feature>
<dbReference type="Proteomes" id="UP000799776">
    <property type="component" value="Unassembled WGS sequence"/>
</dbReference>
<dbReference type="OrthoDB" id="5387389at2759"/>
<feature type="compositionally biased region" description="Basic and acidic residues" evidence="1">
    <location>
        <begin position="51"/>
        <end position="71"/>
    </location>
</feature>
<comment type="caution">
    <text evidence="3">The sequence shown here is derived from an EMBL/GenBank/DDBJ whole genome shotgun (WGS) entry which is preliminary data.</text>
</comment>
<feature type="compositionally biased region" description="Polar residues" evidence="1">
    <location>
        <begin position="1"/>
        <end position="15"/>
    </location>
</feature>
<reference evidence="3" key="1">
    <citation type="journal article" date="2020" name="Stud. Mycol.">
        <title>101 Dothideomycetes genomes: a test case for predicting lifestyles and emergence of pathogens.</title>
        <authorList>
            <person name="Haridas S."/>
            <person name="Albert R."/>
            <person name="Binder M."/>
            <person name="Bloem J."/>
            <person name="Labutti K."/>
            <person name="Salamov A."/>
            <person name="Andreopoulos B."/>
            <person name="Baker S."/>
            <person name="Barry K."/>
            <person name="Bills G."/>
            <person name="Bluhm B."/>
            <person name="Cannon C."/>
            <person name="Castanera R."/>
            <person name="Culley D."/>
            <person name="Daum C."/>
            <person name="Ezra D."/>
            <person name="Gonzalez J."/>
            <person name="Henrissat B."/>
            <person name="Kuo A."/>
            <person name="Liang C."/>
            <person name="Lipzen A."/>
            <person name="Lutzoni F."/>
            <person name="Magnuson J."/>
            <person name="Mondo S."/>
            <person name="Nolan M."/>
            <person name="Ohm R."/>
            <person name="Pangilinan J."/>
            <person name="Park H.-J."/>
            <person name="Ramirez L."/>
            <person name="Alfaro M."/>
            <person name="Sun H."/>
            <person name="Tritt A."/>
            <person name="Yoshinaga Y."/>
            <person name="Zwiers L.-H."/>
            <person name="Turgeon B."/>
            <person name="Goodwin S."/>
            <person name="Spatafora J."/>
            <person name="Crous P."/>
            <person name="Grigoriev I."/>
        </authorList>
    </citation>
    <scope>NUCLEOTIDE SEQUENCE</scope>
    <source>
        <strain evidence="3">CBS 121410</strain>
    </source>
</reference>